<feature type="compositionally biased region" description="Basic and acidic residues" evidence="1">
    <location>
        <begin position="99"/>
        <end position="108"/>
    </location>
</feature>
<feature type="region of interest" description="Disordered" evidence="1">
    <location>
        <begin position="99"/>
        <end position="119"/>
    </location>
</feature>
<dbReference type="AlphaFoldDB" id="A0A8S0X7M5"/>
<feature type="region of interest" description="Disordered" evidence="1">
    <location>
        <begin position="418"/>
        <end position="438"/>
    </location>
</feature>
<dbReference type="EMBL" id="CACVBS010000080">
    <property type="protein sequence ID" value="CAA7269822.1"/>
    <property type="molecule type" value="Genomic_DNA"/>
</dbReference>
<comment type="caution">
    <text evidence="2">The sequence shown here is derived from an EMBL/GenBank/DDBJ whole genome shotgun (WGS) entry which is preliminary data.</text>
</comment>
<reference evidence="2 3" key="1">
    <citation type="submission" date="2020-01" db="EMBL/GenBank/DDBJ databases">
        <authorList>
            <person name="Gupta K D."/>
        </authorList>
    </citation>
    <scope>NUCLEOTIDE SEQUENCE [LARGE SCALE GENOMIC DNA]</scope>
</reference>
<feature type="region of interest" description="Disordered" evidence="1">
    <location>
        <begin position="190"/>
        <end position="209"/>
    </location>
</feature>
<sequence>MESVNNDPELASEMLGLMGKELKAARLRIKELESELEKSPTIAVHRYSEEVTDFKERTEAAEYSMIILRKHVDEVNAENTRLRLELDGLKDSKTWIKKEEQPAHEPPREATVSTDIQPSLGGISNEEKIKHLEEALEKYYAKYKAQKELKLELKVAIETLEDEKGCIQEDNLILQKKVAKAEDRIARLQNKTQEKAEKSKSQTLKEELRPEERLSSFSELSEFKKYMSALPRYSERPAPAQLRPICHEGVDLNAYLSADSRTASCAQSLLYSPGRMTWTSSDAHHALILGPIHVFDDLRKTWQKVSTLRHLYDQTFHVFFPRNNCILYGGLYKVHSFRDKHPDGCLLSGASGLSLAEATIVNASSVGHNPRSIKPSDIARLYMDGILKVEPVGLQCVGFDKELYGVLKRKFEVSLPVEKRKEVNPKTGPTPKKRKLEK</sequence>
<gene>
    <name evidence="2" type="ORF">AAE3_LOCUS12056</name>
</gene>
<evidence type="ECO:0000256" key="1">
    <source>
        <dbReference type="SAM" id="MobiDB-lite"/>
    </source>
</evidence>
<dbReference type="OrthoDB" id="3060478at2759"/>
<accession>A0A8S0X7M5</accession>
<dbReference type="Proteomes" id="UP000467700">
    <property type="component" value="Unassembled WGS sequence"/>
</dbReference>
<evidence type="ECO:0000313" key="2">
    <source>
        <dbReference type="EMBL" id="CAA7269822.1"/>
    </source>
</evidence>
<evidence type="ECO:0000313" key="3">
    <source>
        <dbReference type="Proteomes" id="UP000467700"/>
    </source>
</evidence>
<proteinExistence type="predicted"/>
<protein>
    <submittedName>
        <fullName evidence="2">Uncharacterized protein</fullName>
    </submittedName>
</protein>
<keyword evidence="3" id="KW-1185">Reference proteome</keyword>
<organism evidence="2 3">
    <name type="scientific">Cyclocybe aegerita</name>
    <name type="common">Black poplar mushroom</name>
    <name type="synonym">Agrocybe aegerita</name>
    <dbReference type="NCBI Taxonomy" id="1973307"/>
    <lineage>
        <taxon>Eukaryota</taxon>
        <taxon>Fungi</taxon>
        <taxon>Dikarya</taxon>
        <taxon>Basidiomycota</taxon>
        <taxon>Agaricomycotina</taxon>
        <taxon>Agaricomycetes</taxon>
        <taxon>Agaricomycetidae</taxon>
        <taxon>Agaricales</taxon>
        <taxon>Agaricineae</taxon>
        <taxon>Bolbitiaceae</taxon>
        <taxon>Cyclocybe</taxon>
    </lineage>
</organism>
<name>A0A8S0X7M5_CYCAE</name>